<gene>
    <name evidence="5" type="ORF">Pcinc_037233</name>
</gene>
<feature type="compositionally biased region" description="Low complexity" evidence="3">
    <location>
        <begin position="99"/>
        <end position="115"/>
    </location>
</feature>
<feature type="region of interest" description="Disordered" evidence="3">
    <location>
        <begin position="50"/>
        <end position="213"/>
    </location>
</feature>
<dbReference type="AlphaFoldDB" id="A0AAE1ELU0"/>
<keyword evidence="6" id="KW-1185">Reference proteome</keyword>
<protein>
    <recommendedName>
        <fullName evidence="7">Pro-resilin-like</fullName>
    </recommendedName>
</protein>
<feature type="signal peptide" evidence="4">
    <location>
        <begin position="1"/>
        <end position="20"/>
    </location>
</feature>
<feature type="region of interest" description="Disordered" evidence="3">
    <location>
        <begin position="235"/>
        <end position="267"/>
    </location>
</feature>
<name>A0AAE1ELU0_PETCI</name>
<evidence type="ECO:0000313" key="5">
    <source>
        <dbReference type="EMBL" id="KAK3856453.1"/>
    </source>
</evidence>
<keyword evidence="4" id="KW-0732">Signal</keyword>
<feature type="compositionally biased region" description="Low complexity" evidence="3">
    <location>
        <begin position="65"/>
        <end position="83"/>
    </location>
</feature>
<comment type="caution">
    <text evidence="5">The sequence shown here is derived from an EMBL/GenBank/DDBJ whole genome shotgun (WGS) entry which is preliminary data.</text>
</comment>
<evidence type="ECO:0000256" key="4">
    <source>
        <dbReference type="SAM" id="SignalP"/>
    </source>
</evidence>
<dbReference type="EMBL" id="JAWQEG010005883">
    <property type="protein sequence ID" value="KAK3856453.1"/>
    <property type="molecule type" value="Genomic_DNA"/>
</dbReference>
<dbReference type="PANTHER" id="PTHR12236:SF79">
    <property type="entry name" value="CUTICULAR PROTEIN 50CB-RELATED"/>
    <property type="match status" value="1"/>
</dbReference>
<dbReference type="Pfam" id="PF00379">
    <property type="entry name" value="Chitin_bind_4"/>
    <property type="match status" value="1"/>
</dbReference>
<dbReference type="InterPro" id="IPR051217">
    <property type="entry name" value="Insect_Cuticle_Struc_Prot"/>
</dbReference>
<dbReference type="PROSITE" id="PS00233">
    <property type="entry name" value="CHIT_BIND_RR_1"/>
    <property type="match status" value="1"/>
</dbReference>
<proteinExistence type="predicted"/>
<dbReference type="InterPro" id="IPR031311">
    <property type="entry name" value="CHIT_BIND_RR_consensus"/>
</dbReference>
<reference evidence="5" key="1">
    <citation type="submission" date="2023-10" db="EMBL/GenBank/DDBJ databases">
        <title>Genome assemblies of two species of porcelain crab, Petrolisthes cinctipes and Petrolisthes manimaculis (Anomura: Porcellanidae).</title>
        <authorList>
            <person name="Angst P."/>
        </authorList>
    </citation>
    <scope>NUCLEOTIDE SEQUENCE</scope>
    <source>
        <strain evidence="5">PB745_01</strain>
        <tissue evidence="5">Gill</tissue>
    </source>
</reference>
<accession>A0AAE1ELU0</accession>
<keyword evidence="1 2" id="KW-0193">Cuticle</keyword>
<dbReference type="Proteomes" id="UP001286313">
    <property type="component" value="Unassembled WGS sequence"/>
</dbReference>
<dbReference type="PANTHER" id="PTHR12236">
    <property type="entry name" value="STRUCTURAL CONTITUENT OF CUTICLE"/>
    <property type="match status" value="1"/>
</dbReference>
<feature type="chain" id="PRO_5042142015" description="Pro-resilin-like" evidence="4">
    <location>
        <begin position="21"/>
        <end position="417"/>
    </location>
</feature>
<dbReference type="InterPro" id="IPR000618">
    <property type="entry name" value="Insect_cuticle"/>
</dbReference>
<evidence type="ECO:0000313" key="6">
    <source>
        <dbReference type="Proteomes" id="UP001286313"/>
    </source>
</evidence>
<evidence type="ECO:0000256" key="3">
    <source>
        <dbReference type="SAM" id="MobiDB-lite"/>
    </source>
</evidence>
<sequence>MILTAWIVIVVVAAAVVASGQPQRARQSPLSMGLKMLGDLRDNMTKTLQGIFGGGSSPQQPKNVPRPQQAPLPQQQQLQRPQFSAPPSPQFSSPPRPRPSVGSVLPPVLSAPSSSHDATAPPSSFFTVVHQEDVPTPDPHSRDPPTFLPPPSPFQGTVDEDHLPRPSSLPLVDNNHLPPFQDSFPPHTPSSTGFTSFGGHTPGDSESSNIPFDNGATFSLGAFRHEPAPHSLLHPEQAQRKSASLEHTPSRDNLDDPHHQHHHVPQLEHQPAITLLQASTESVAHPTVTILSHSLSPTHVPLQAPQQDIPESRKDAGPGLVNAGLKMEVKTRKREDGTTGSEVSGYEFGYGVLDRSSGNQFFHAEKREEGQTKGSYKIQLPDGRIQTVTYVANNHGFQPRITYDGEAHYPVSTTQKP</sequence>
<feature type="region of interest" description="Disordered" evidence="3">
    <location>
        <begin position="300"/>
        <end position="320"/>
    </location>
</feature>
<evidence type="ECO:0008006" key="7">
    <source>
        <dbReference type="Google" id="ProtNLM"/>
    </source>
</evidence>
<feature type="compositionally biased region" description="Basic and acidic residues" evidence="3">
    <location>
        <begin position="248"/>
        <end position="258"/>
    </location>
</feature>
<organism evidence="5 6">
    <name type="scientific">Petrolisthes cinctipes</name>
    <name type="common">Flat porcelain crab</name>
    <dbReference type="NCBI Taxonomy" id="88211"/>
    <lineage>
        <taxon>Eukaryota</taxon>
        <taxon>Metazoa</taxon>
        <taxon>Ecdysozoa</taxon>
        <taxon>Arthropoda</taxon>
        <taxon>Crustacea</taxon>
        <taxon>Multicrustacea</taxon>
        <taxon>Malacostraca</taxon>
        <taxon>Eumalacostraca</taxon>
        <taxon>Eucarida</taxon>
        <taxon>Decapoda</taxon>
        <taxon>Pleocyemata</taxon>
        <taxon>Anomura</taxon>
        <taxon>Galatheoidea</taxon>
        <taxon>Porcellanidae</taxon>
        <taxon>Petrolisthes</taxon>
    </lineage>
</organism>
<evidence type="ECO:0000256" key="2">
    <source>
        <dbReference type="PROSITE-ProRule" id="PRU00497"/>
    </source>
</evidence>
<dbReference type="GO" id="GO:0042302">
    <property type="term" value="F:structural constituent of cuticle"/>
    <property type="evidence" value="ECO:0007669"/>
    <property type="project" value="UniProtKB-UniRule"/>
</dbReference>
<feature type="compositionally biased region" description="Pro residues" evidence="3">
    <location>
        <begin position="84"/>
        <end position="98"/>
    </location>
</feature>
<dbReference type="GO" id="GO:0005615">
    <property type="term" value="C:extracellular space"/>
    <property type="evidence" value="ECO:0007669"/>
    <property type="project" value="TreeGrafter"/>
</dbReference>
<dbReference type="PROSITE" id="PS51155">
    <property type="entry name" value="CHIT_BIND_RR_2"/>
    <property type="match status" value="1"/>
</dbReference>
<evidence type="ECO:0000256" key="1">
    <source>
        <dbReference type="ARBA" id="ARBA00022460"/>
    </source>
</evidence>
<dbReference type="GO" id="GO:0031012">
    <property type="term" value="C:extracellular matrix"/>
    <property type="evidence" value="ECO:0007669"/>
    <property type="project" value="TreeGrafter"/>
</dbReference>